<gene>
    <name evidence="1" type="ORF">niasHS_012564</name>
</gene>
<dbReference type="AlphaFoldDB" id="A0ABD2I5K9"/>
<name>A0ABD2I5K9_HETSC</name>
<protein>
    <submittedName>
        <fullName evidence="1">Uncharacterized protein</fullName>
    </submittedName>
</protein>
<dbReference type="EMBL" id="JBICCN010000348">
    <property type="protein sequence ID" value="KAL3075734.1"/>
    <property type="molecule type" value="Genomic_DNA"/>
</dbReference>
<sequence>MGCAFSHTEQIFIIDHRNNNTLRRAKAKTNNGGGMGILGHVRQALAQSPQVHVTAHWLLASSKSENDIVLVGHLKSNGLHRRQRRSSSSDVRFIEHRVKARVPSVDEPKDNWELVFKCL</sequence>
<reference evidence="1 2" key="1">
    <citation type="submission" date="2024-10" db="EMBL/GenBank/DDBJ databases">
        <authorList>
            <person name="Kim D."/>
        </authorList>
    </citation>
    <scope>NUCLEOTIDE SEQUENCE [LARGE SCALE GENOMIC DNA]</scope>
    <source>
        <strain evidence="1">Taebaek</strain>
    </source>
</reference>
<accession>A0ABD2I5K9</accession>
<comment type="caution">
    <text evidence="1">The sequence shown here is derived from an EMBL/GenBank/DDBJ whole genome shotgun (WGS) entry which is preliminary data.</text>
</comment>
<organism evidence="1 2">
    <name type="scientific">Heterodera schachtii</name>
    <name type="common">Sugarbeet cyst nematode worm</name>
    <name type="synonym">Tylenchus schachtii</name>
    <dbReference type="NCBI Taxonomy" id="97005"/>
    <lineage>
        <taxon>Eukaryota</taxon>
        <taxon>Metazoa</taxon>
        <taxon>Ecdysozoa</taxon>
        <taxon>Nematoda</taxon>
        <taxon>Chromadorea</taxon>
        <taxon>Rhabditida</taxon>
        <taxon>Tylenchina</taxon>
        <taxon>Tylenchomorpha</taxon>
        <taxon>Tylenchoidea</taxon>
        <taxon>Heteroderidae</taxon>
        <taxon>Heteroderinae</taxon>
        <taxon>Heterodera</taxon>
    </lineage>
</organism>
<dbReference type="Proteomes" id="UP001620645">
    <property type="component" value="Unassembled WGS sequence"/>
</dbReference>
<evidence type="ECO:0000313" key="1">
    <source>
        <dbReference type="EMBL" id="KAL3075734.1"/>
    </source>
</evidence>
<keyword evidence="2" id="KW-1185">Reference proteome</keyword>
<evidence type="ECO:0000313" key="2">
    <source>
        <dbReference type="Proteomes" id="UP001620645"/>
    </source>
</evidence>
<proteinExistence type="predicted"/>